<dbReference type="Proteomes" id="UP000680679">
    <property type="component" value="Chromosome"/>
</dbReference>
<accession>A0ABN6G7F2</accession>
<dbReference type="Pfam" id="PF13546">
    <property type="entry name" value="DDE_5"/>
    <property type="match status" value="1"/>
</dbReference>
<dbReference type="RefSeq" id="WP_213380194.1">
    <property type="nucleotide sequence ID" value="NZ_AP024563.1"/>
</dbReference>
<dbReference type="EMBL" id="AP024563">
    <property type="protein sequence ID" value="BCU05891.1"/>
    <property type="molecule type" value="Genomic_DNA"/>
</dbReference>
<evidence type="ECO:0000259" key="2">
    <source>
        <dbReference type="Pfam" id="PF13546"/>
    </source>
</evidence>
<sequence>MSPLPASIVAVLQPFACLFTNPTWVHVQVLPAGTLLAPGPRTVVVDETLERRKGAQIWAKGMYRDAVRSSHSRVVTCLGVQWICMALLVPVPWSDRPWALPFLTRLAPSQRANEAAERRHRTTVELTIGMVSLVARWLQHRRWVLVGDGAYAGVQLGLEALRVNVTLVSRLRLDARLVYLSRRPGPGAAWTQAQEGRGAGETEHAPGGGPDPGRADNRAMVRTTQDFSGSRRVYAPTPKIWRPRQDSNL</sequence>
<feature type="region of interest" description="Disordered" evidence="1">
    <location>
        <begin position="186"/>
        <end position="249"/>
    </location>
</feature>
<organism evidence="3 4">
    <name type="scientific">Allochromatium tepidum</name>
    <dbReference type="NCBI Taxonomy" id="553982"/>
    <lineage>
        <taxon>Bacteria</taxon>
        <taxon>Pseudomonadati</taxon>
        <taxon>Pseudomonadota</taxon>
        <taxon>Gammaproteobacteria</taxon>
        <taxon>Chromatiales</taxon>
        <taxon>Chromatiaceae</taxon>
        <taxon>Allochromatium</taxon>
    </lineage>
</organism>
<evidence type="ECO:0000313" key="4">
    <source>
        <dbReference type="Proteomes" id="UP000680679"/>
    </source>
</evidence>
<feature type="domain" description="Transposase IS701-like DDE" evidence="2">
    <location>
        <begin position="38"/>
        <end position="214"/>
    </location>
</feature>
<gene>
    <name evidence="3" type="ORF">Atep_05680</name>
</gene>
<evidence type="ECO:0000313" key="3">
    <source>
        <dbReference type="EMBL" id="BCU05891.1"/>
    </source>
</evidence>
<evidence type="ECO:0000256" key="1">
    <source>
        <dbReference type="SAM" id="MobiDB-lite"/>
    </source>
</evidence>
<keyword evidence="4" id="KW-1185">Reference proteome</keyword>
<proteinExistence type="predicted"/>
<name>A0ABN6G7F2_9GAMM</name>
<protein>
    <recommendedName>
        <fullName evidence="2">Transposase IS701-like DDE domain-containing protein</fullName>
    </recommendedName>
</protein>
<dbReference type="InterPro" id="IPR038721">
    <property type="entry name" value="IS701-like_DDE_dom"/>
</dbReference>
<reference evidence="3 4" key="1">
    <citation type="submission" date="2021-04" db="EMBL/GenBank/DDBJ databases">
        <title>Complete genome sequencing of Allochromatium tepidum strain NZ.</title>
        <authorList>
            <person name="Tsukatani Y."/>
            <person name="Mori H."/>
        </authorList>
    </citation>
    <scope>NUCLEOTIDE SEQUENCE [LARGE SCALE GENOMIC DNA]</scope>
    <source>
        <strain evidence="3 4">NZ</strain>
    </source>
</reference>